<evidence type="ECO:0000313" key="4">
    <source>
        <dbReference type="Proteomes" id="UP000324897"/>
    </source>
</evidence>
<dbReference type="Pfam" id="PF03478">
    <property type="entry name" value="Beta-prop_KIB1-4"/>
    <property type="match status" value="1"/>
</dbReference>
<dbReference type="AlphaFoldDB" id="A0A5J9VDF8"/>
<comment type="caution">
    <text evidence="3">The sequence shown here is derived from an EMBL/GenBank/DDBJ whole genome shotgun (WGS) entry which is preliminary data.</text>
</comment>
<sequence length="399" mass="43788">MGKRRAASQAATPSSRDAKIARAADRTRDWADLEDGPAGLVAERVLADDVAGYIFFHAVCRSWRRCCDDPRTRGGGVLEDPRLRPRQWIMLVGEKEKLDAFGAPHRSLRQFLNVSTGKCIQVEVPELLDHGVIPSTAADGLLFLHCKATGAVRLLNPLTRQKAELPPVSTRPTSLYTSCNAGLADDRTALLNLSSVVMAFAKPGDERWSVLENNTRRLMPNVFFAGCFYGISDHAIMTVDMTRGDEQPRVVVAAKLGLRFRGLGMDETAHLVDNGGKLMLVHRTTRDSTSYKRMYQVYKVDLKAGRVTTRGIVGLSLGGHAVFVAKWHALSVSPRVFPSINANTIYLGLSLTERVGLEQIGAYRIRDGTTESFSYDTQNASPHPWSVADCLAAYVSACL</sequence>
<dbReference type="Gramene" id="TVU33447">
    <property type="protein sequence ID" value="TVU33447"/>
    <property type="gene ID" value="EJB05_25264"/>
</dbReference>
<gene>
    <name evidence="3" type="ORF">EJB05_25264</name>
</gene>
<name>A0A5J9VDF8_9POAL</name>
<evidence type="ECO:0000256" key="1">
    <source>
        <dbReference type="SAM" id="MobiDB-lite"/>
    </source>
</evidence>
<reference evidence="3 4" key="1">
    <citation type="journal article" date="2019" name="Sci. Rep.">
        <title>A high-quality genome of Eragrostis curvula grass provides insights into Poaceae evolution and supports new strategies to enhance forage quality.</title>
        <authorList>
            <person name="Carballo J."/>
            <person name="Santos B.A.C.M."/>
            <person name="Zappacosta D."/>
            <person name="Garbus I."/>
            <person name="Selva J.P."/>
            <person name="Gallo C.A."/>
            <person name="Diaz A."/>
            <person name="Albertini E."/>
            <person name="Caccamo M."/>
            <person name="Echenique V."/>
        </authorList>
    </citation>
    <scope>NUCLEOTIDE SEQUENCE [LARGE SCALE GENOMIC DNA]</scope>
    <source>
        <strain evidence="4">cv. Victoria</strain>
        <tissue evidence="3">Leaf</tissue>
    </source>
</reference>
<evidence type="ECO:0000313" key="3">
    <source>
        <dbReference type="EMBL" id="TVU33447.1"/>
    </source>
</evidence>
<feature type="non-terminal residue" evidence="3">
    <location>
        <position position="1"/>
    </location>
</feature>
<keyword evidence="4" id="KW-1185">Reference proteome</keyword>
<organism evidence="3 4">
    <name type="scientific">Eragrostis curvula</name>
    <name type="common">weeping love grass</name>
    <dbReference type="NCBI Taxonomy" id="38414"/>
    <lineage>
        <taxon>Eukaryota</taxon>
        <taxon>Viridiplantae</taxon>
        <taxon>Streptophyta</taxon>
        <taxon>Embryophyta</taxon>
        <taxon>Tracheophyta</taxon>
        <taxon>Spermatophyta</taxon>
        <taxon>Magnoliopsida</taxon>
        <taxon>Liliopsida</taxon>
        <taxon>Poales</taxon>
        <taxon>Poaceae</taxon>
        <taxon>PACMAD clade</taxon>
        <taxon>Chloridoideae</taxon>
        <taxon>Eragrostideae</taxon>
        <taxon>Eragrostidinae</taxon>
        <taxon>Eragrostis</taxon>
    </lineage>
</organism>
<dbReference type="Proteomes" id="UP000324897">
    <property type="component" value="Chromosome 1"/>
</dbReference>
<feature type="region of interest" description="Disordered" evidence="1">
    <location>
        <begin position="1"/>
        <end position="22"/>
    </location>
</feature>
<feature type="domain" description="KIB1-4 beta-propeller" evidence="2">
    <location>
        <begin position="111"/>
        <end position="347"/>
    </location>
</feature>
<dbReference type="PANTHER" id="PTHR33165">
    <property type="entry name" value="F-BOX DOMAIN CONTAINING PROTEIN-LIKE-RELATED"/>
    <property type="match status" value="1"/>
</dbReference>
<proteinExistence type="predicted"/>
<protein>
    <recommendedName>
        <fullName evidence="2">KIB1-4 beta-propeller domain-containing protein</fullName>
    </recommendedName>
</protein>
<dbReference type="InterPro" id="IPR005174">
    <property type="entry name" value="KIB1-4_b-propeller"/>
</dbReference>
<dbReference type="OrthoDB" id="619048at2759"/>
<evidence type="ECO:0000259" key="2">
    <source>
        <dbReference type="Pfam" id="PF03478"/>
    </source>
</evidence>
<dbReference type="PANTHER" id="PTHR33165:SF78">
    <property type="entry name" value="F-BOX DOMAIN-CONTAINING PROTEIN"/>
    <property type="match status" value="1"/>
</dbReference>
<dbReference type="EMBL" id="RWGY01000011">
    <property type="protein sequence ID" value="TVU33447.1"/>
    <property type="molecule type" value="Genomic_DNA"/>
</dbReference>
<accession>A0A5J9VDF8</accession>